<dbReference type="Pfam" id="PF07645">
    <property type="entry name" value="EGF_CA"/>
    <property type="match status" value="1"/>
</dbReference>
<dbReference type="Gene3D" id="2.10.25.10">
    <property type="entry name" value="Laminin"/>
    <property type="match status" value="2"/>
</dbReference>
<dbReference type="CDD" id="cd00054">
    <property type="entry name" value="EGF_CA"/>
    <property type="match status" value="1"/>
</dbReference>
<protein>
    <recommendedName>
        <fullName evidence="13">Protein kinase domain-containing protein</fullName>
    </recommendedName>
</protein>
<dbReference type="PROSITE" id="PS50011">
    <property type="entry name" value="PROTEIN_KINASE_DOM"/>
    <property type="match status" value="1"/>
</dbReference>
<proteinExistence type="predicted"/>
<dbReference type="EMBL" id="CP144750">
    <property type="protein sequence ID" value="WVZ82639.1"/>
    <property type="molecule type" value="Genomic_DNA"/>
</dbReference>
<dbReference type="GO" id="GO:0004674">
    <property type="term" value="F:protein serine/threonine kinase activity"/>
    <property type="evidence" value="ECO:0007669"/>
    <property type="project" value="UniProtKB-KW"/>
</dbReference>
<feature type="binding site" evidence="11">
    <location>
        <position position="487"/>
    </location>
    <ligand>
        <name>ATP</name>
        <dbReference type="ChEBI" id="CHEBI:30616"/>
    </ligand>
</feature>
<feature type="transmembrane region" description="Helical" evidence="12">
    <location>
        <begin position="389"/>
        <end position="409"/>
    </location>
</feature>
<keyword evidence="7" id="KW-0418">Kinase</keyword>
<dbReference type="InterPro" id="IPR045274">
    <property type="entry name" value="WAK-like"/>
</dbReference>
<dbReference type="InterPro" id="IPR025287">
    <property type="entry name" value="WAK_GUB"/>
</dbReference>
<keyword evidence="10" id="KW-0325">Glycoprotein</keyword>
<evidence type="ECO:0000313" key="14">
    <source>
        <dbReference type="EMBL" id="WVZ82639.1"/>
    </source>
</evidence>
<keyword evidence="5" id="KW-0732">Signal</keyword>
<keyword evidence="15" id="KW-1185">Reference proteome</keyword>
<evidence type="ECO:0000256" key="1">
    <source>
        <dbReference type="ARBA" id="ARBA00004479"/>
    </source>
</evidence>
<evidence type="ECO:0000256" key="6">
    <source>
        <dbReference type="ARBA" id="ARBA00022741"/>
    </source>
</evidence>
<evidence type="ECO:0000259" key="13">
    <source>
        <dbReference type="PROSITE" id="PS50011"/>
    </source>
</evidence>
<evidence type="ECO:0000256" key="11">
    <source>
        <dbReference type="PROSITE-ProRule" id="PRU10141"/>
    </source>
</evidence>
<dbReference type="Pfam" id="PF07714">
    <property type="entry name" value="PK_Tyr_Ser-Thr"/>
    <property type="match status" value="1"/>
</dbReference>
<reference evidence="14 15" key="1">
    <citation type="submission" date="2024-02" db="EMBL/GenBank/DDBJ databases">
        <title>High-quality chromosome-scale genome assembly of Pensacola bahiagrass (Paspalum notatum Flugge var. saurae).</title>
        <authorList>
            <person name="Vega J.M."/>
            <person name="Podio M."/>
            <person name="Orjuela J."/>
            <person name="Siena L.A."/>
            <person name="Pessino S.C."/>
            <person name="Combes M.C."/>
            <person name="Mariac C."/>
            <person name="Albertini E."/>
            <person name="Pupilli F."/>
            <person name="Ortiz J.P.A."/>
            <person name="Leblanc O."/>
        </authorList>
    </citation>
    <scope>NUCLEOTIDE SEQUENCE [LARGE SCALE GENOMIC DNA]</scope>
    <source>
        <strain evidence="14">R1</strain>
        <tissue evidence="14">Leaf</tissue>
    </source>
</reference>
<dbReference type="InterPro" id="IPR011009">
    <property type="entry name" value="Kinase-like_dom_sf"/>
</dbReference>
<evidence type="ECO:0000256" key="9">
    <source>
        <dbReference type="ARBA" id="ARBA00023157"/>
    </source>
</evidence>
<evidence type="ECO:0000256" key="4">
    <source>
        <dbReference type="ARBA" id="ARBA00022679"/>
    </source>
</evidence>
<dbReference type="InterPro" id="IPR017441">
    <property type="entry name" value="Protein_kinase_ATP_BS"/>
</dbReference>
<evidence type="ECO:0000256" key="2">
    <source>
        <dbReference type="ARBA" id="ARBA00022527"/>
    </source>
</evidence>
<feature type="non-terminal residue" evidence="14">
    <location>
        <position position="770"/>
    </location>
</feature>
<dbReference type="PANTHER" id="PTHR27005">
    <property type="entry name" value="WALL-ASSOCIATED RECEPTOR KINASE-LIKE 21"/>
    <property type="match status" value="1"/>
</dbReference>
<dbReference type="GO" id="GO:0005524">
    <property type="term" value="F:ATP binding"/>
    <property type="evidence" value="ECO:0007669"/>
    <property type="project" value="UniProtKB-UniRule"/>
</dbReference>
<dbReference type="PANTHER" id="PTHR27005:SF503">
    <property type="entry name" value="OS06G0142500 PROTEIN"/>
    <property type="match status" value="1"/>
</dbReference>
<evidence type="ECO:0000256" key="12">
    <source>
        <dbReference type="SAM" id="Phobius"/>
    </source>
</evidence>
<dbReference type="SUPFAM" id="SSF57196">
    <property type="entry name" value="EGF/Laminin"/>
    <property type="match status" value="1"/>
</dbReference>
<keyword evidence="12" id="KW-0812">Transmembrane</keyword>
<dbReference type="GO" id="GO:0005509">
    <property type="term" value="F:calcium ion binding"/>
    <property type="evidence" value="ECO:0007669"/>
    <property type="project" value="InterPro"/>
</dbReference>
<dbReference type="PROSITE" id="PS00107">
    <property type="entry name" value="PROTEIN_KINASE_ATP"/>
    <property type="match status" value="1"/>
</dbReference>
<keyword evidence="6 11" id="KW-0547">Nucleotide-binding</keyword>
<dbReference type="InterPro" id="IPR001881">
    <property type="entry name" value="EGF-like_Ca-bd_dom"/>
</dbReference>
<keyword evidence="2" id="KW-0723">Serine/threonine-protein kinase</keyword>
<dbReference type="AlphaFoldDB" id="A0AAQ3U0C2"/>
<sequence>VDAVDRNIQAEKFLDVIHGITVISSRRKDTRLLLLAVGATLMIRLQHSTTVHGAGAGNNTSLAMPNCPDKCPNGKVSVPYPFGIGQGCFLHEQFNVACENGTAFILTALGRSEVLDFDLLNGEARIQSIVGWSCKYADGTTNTNADPPFSLGPSLKVSYTKNKFTAIGCATIANIVGNTDPITDFDNLHYTSACVSFCDSPLRISKSSDCDGLGCCQTSIPENLSAFQFGFFYYDELIHNPGAQNFSPCSYAFVVEGSTFKFDPSYAQDSNFERHHALPLVLDWTVGNETCEEAKNLLSYACRAMNSVCINTTNGAGYRCNCSSGYEGNPYLIGGCQDINECDARGRYPCNGVCTNTNGSYICICRKGTYSDDPKNKPCTRSNQPEVKVVIGACIGIVFVSICIFALLVKRQKGKLAKEKERFFKQNGGHILFQQILSKQIDTVIIFTIEDVKKATNNFNKSREVGTGGNGIVYKGILGSNREVAVKCSKSIDVAKAVEFVQEIIILSQINHRNVVRLIGCCLEVEVPILVYEFIPNGTLYQLLHKNHGIPTVSLDVRLRIAQESAEALAYMHLFINRPIVHGDVKSLNILLGDSHMAKVADFGASRLLPKDEAQFMTMVQGTLGYLDPEYLQERILTEKSDVYSFGVVLLELITRKTAIYSEGPKERKNLASSFLLAMRENRVGGFLDSSIMDVEMEELFQEVAELASLCLSYKGEERPSMVQVADRLKAIRSTWREKLLLKHEETQHLIEKLDIETPSTDNANINNMG</sequence>
<dbReference type="Gene3D" id="1.10.510.10">
    <property type="entry name" value="Transferase(Phosphotransferase) domain 1"/>
    <property type="match status" value="1"/>
</dbReference>
<keyword evidence="8 11" id="KW-0067">ATP-binding</keyword>
<dbReference type="CDD" id="cd14066">
    <property type="entry name" value="STKc_IRAK"/>
    <property type="match status" value="1"/>
</dbReference>
<name>A0AAQ3U0C2_PASNO</name>
<dbReference type="Gene3D" id="3.30.200.20">
    <property type="entry name" value="Phosphorylase Kinase, domain 1"/>
    <property type="match status" value="1"/>
</dbReference>
<dbReference type="InterPro" id="IPR000742">
    <property type="entry name" value="EGF"/>
</dbReference>
<evidence type="ECO:0000313" key="15">
    <source>
        <dbReference type="Proteomes" id="UP001341281"/>
    </source>
</evidence>
<dbReference type="GO" id="GO:0030247">
    <property type="term" value="F:polysaccharide binding"/>
    <property type="evidence" value="ECO:0007669"/>
    <property type="project" value="InterPro"/>
</dbReference>
<keyword evidence="4" id="KW-0808">Transferase</keyword>
<dbReference type="GO" id="GO:0007166">
    <property type="term" value="P:cell surface receptor signaling pathway"/>
    <property type="evidence" value="ECO:0007669"/>
    <property type="project" value="InterPro"/>
</dbReference>
<keyword evidence="9" id="KW-1015">Disulfide bond</keyword>
<dbReference type="InterPro" id="IPR000719">
    <property type="entry name" value="Prot_kinase_dom"/>
</dbReference>
<organism evidence="14 15">
    <name type="scientific">Paspalum notatum var. saurae</name>
    <dbReference type="NCBI Taxonomy" id="547442"/>
    <lineage>
        <taxon>Eukaryota</taxon>
        <taxon>Viridiplantae</taxon>
        <taxon>Streptophyta</taxon>
        <taxon>Embryophyta</taxon>
        <taxon>Tracheophyta</taxon>
        <taxon>Spermatophyta</taxon>
        <taxon>Magnoliopsida</taxon>
        <taxon>Liliopsida</taxon>
        <taxon>Poales</taxon>
        <taxon>Poaceae</taxon>
        <taxon>PACMAD clade</taxon>
        <taxon>Panicoideae</taxon>
        <taxon>Andropogonodae</taxon>
        <taxon>Paspaleae</taxon>
        <taxon>Paspalinae</taxon>
        <taxon>Paspalum</taxon>
    </lineage>
</organism>
<dbReference type="InterPro" id="IPR001245">
    <property type="entry name" value="Ser-Thr/Tyr_kinase_cat_dom"/>
</dbReference>
<dbReference type="InterPro" id="IPR018097">
    <property type="entry name" value="EGF_Ca-bd_CS"/>
</dbReference>
<dbReference type="SMART" id="SM00220">
    <property type="entry name" value="S_TKc"/>
    <property type="match status" value="1"/>
</dbReference>
<dbReference type="SUPFAM" id="SSF56112">
    <property type="entry name" value="Protein kinase-like (PK-like)"/>
    <property type="match status" value="1"/>
</dbReference>
<evidence type="ECO:0000256" key="7">
    <source>
        <dbReference type="ARBA" id="ARBA00022777"/>
    </source>
</evidence>
<keyword evidence="12" id="KW-0472">Membrane</keyword>
<dbReference type="SMART" id="SM00179">
    <property type="entry name" value="EGF_CA"/>
    <property type="match status" value="1"/>
</dbReference>
<dbReference type="FunFam" id="1.10.510.10:FF:000084">
    <property type="entry name" value="Wall-associated receptor kinase 2"/>
    <property type="match status" value="1"/>
</dbReference>
<dbReference type="PROSITE" id="PS00108">
    <property type="entry name" value="PROTEIN_KINASE_ST"/>
    <property type="match status" value="1"/>
</dbReference>
<dbReference type="PROSITE" id="PS01187">
    <property type="entry name" value="EGF_CA"/>
    <property type="match status" value="1"/>
</dbReference>
<feature type="domain" description="Protein kinase" evidence="13">
    <location>
        <begin position="459"/>
        <end position="732"/>
    </location>
</feature>
<accession>A0AAQ3U0C2</accession>
<evidence type="ECO:0000256" key="5">
    <source>
        <dbReference type="ARBA" id="ARBA00022729"/>
    </source>
</evidence>
<comment type="subcellular location">
    <subcellularLocation>
        <location evidence="1">Membrane</location>
        <topology evidence="1">Single-pass type I membrane protein</topology>
    </subcellularLocation>
</comment>
<dbReference type="GO" id="GO:0005886">
    <property type="term" value="C:plasma membrane"/>
    <property type="evidence" value="ECO:0007669"/>
    <property type="project" value="TreeGrafter"/>
</dbReference>
<dbReference type="Pfam" id="PF13947">
    <property type="entry name" value="GUB_WAK_bind"/>
    <property type="match status" value="1"/>
</dbReference>
<gene>
    <name evidence="14" type="ORF">U9M48_029883</name>
</gene>
<dbReference type="Proteomes" id="UP001341281">
    <property type="component" value="Chromosome 06"/>
</dbReference>
<evidence type="ECO:0000256" key="10">
    <source>
        <dbReference type="ARBA" id="ARBA00023180"/>
    </source>
</evidence>
<dbReference type="InterPro" id="IPR049883">
    <property type="entry name" value="NOTCH1_EGF-like"/>
</dbReference>
<keyword evidence="3" id="KW-0245">EGF-like domain</keyword>
<evidence type="ECO:0000256" key="3">
    <source>
        <dbReference type="ARBA" id="ARBA00022536"/>
    </source>
</evidence>
<dbReference type="InterPro" id="IPR008271">
    <property type="entry name" value="Ser/Thr_kinase_AS"/>
</dbReference>
<keyword evidence="12" id="KW-1133">Transmembrane helix</keyword>
<dbReference type="SMART" id="SM00181">
    <property type="entry name" value="EGF"/>
    <property type="match status" value="2"/>
</dbReference>
<evidence type="ECO:0000256" key="8">
    <source>
        <dbReference type="ARBA" id="ARBA00022840"/>
    </source>
</evidence>